<accession>A0A3R9G075</accession>
<dbReference type="Proteomes" id="UP000279911">
    <property type="component" value="Unassembled WGS sequence"/>
</dbReference>
<dbReference type="OrthoDB" id="9802377at2"/>
<proteinExistence type="predicted"/>
<sequence>MPDWSYHPLFKPWLQRLPGNTGREFIHRGMSIISSIPGGRSFIEFLGHMSPSEKLSHTLFGTTFKSPVGLSGKIDPQLSGIQAIPHLGFGLLEIGPVTLEQNNNEKAAKITGEDLLLPKMNESVGLDAAVNKITKLNNRSVPMFIRLGEPSEVAGTLKDFGDIFVIDIDLIKDADELLQLKKTLENKPVLLAVEHTSARESLIKLKKLSVSANGIMVDENAVSDGGMLRLPLQQTEEMATTLKMLKKELDLPLVASGGVVEPADALSLFNSGAELVLLSGGYIASGPGLPKRINEALLDDRSDKKEELPGWIWYWLFGLFILLGGAIVLFFSFTRVILFYDEAFLQMTRLELMAYNPTLYKFMSHDRMTLAGTMISGGYIYMQLARHGIRYGLHWARRAFDIGAITGFLGILLFLGFGYFDWLHALFWLVLLPFYLIGYRKTRTANESPTSKNRTNHTAWKKAVFGQLLFVVLGFSFVLGGIVISTIGATYVFVDTDLQYICMTPEQMNALNEKLIPVIAHDRAGFGSALFSVGLLVLSMALWGFQEGAAWIWKTLFIGGIPAFTTGIFTHLYIGYIDFIHLLPAYFALGLYIAGLWLTKDYFKAQNY</sequence>
<reference evidence="3" key="1">
    <citation type="submission" date="2018-12" db="EMBL/GenBank/DDBJ databases">
        <title>Bacillus chawlae sp. nov., Bacillus glennii sp. nov., and Bacillus saganii sp. nov. Isolated from the Vehicle Assembly Building at Kennedy Space Center where the Viking Spacecraft were Assembled.</title>
        <authorList>
            <person name="Seuylemezian A."/>
            <person name="Vaishampayan P."/>
        </authorList>
    </citation>
    <scope>NUCLEOTIDE SEQUENCE [LARGE SCALE GENOMIC DNA]</scope>
    <source>
        <strain evidence="3">DSM 13966</strain>
    </source>
</reference>
<feature type="transmembrane region" description="Helical" evidence="1">
    <location>
        <begin position="580"/>
        <end position="599"/>
    </location>
</feature>
<evidence type="ECO:0000313" key="3">
    <source>
        <dbReference type="Proteomes" id="UP000279911"/>
    </source>
</evidence>
<keyword evidence="1" id="KW-0812">Transmembrane</keyword>
<name>A0A3R9G075_9BACI</name>
<gene>
    <name evidence="2" type="ORF">EJA10_00685</name>
</gene>
<dbReference type="AlphaFoldDB" id="A0A3R9G075"/>
<feature type="transmembrane region" description="Helical" evidence="1">
    <location>
        <begin position="399"/>
        <end position="419"/>
    </location>
</feature>
<feature type="transmembrane region" description="Helical" evidence="1">
    <location>
        <begin position="524"/>
        <end position="543"/>
    </location>
</feature>
<dbReference type="RefSeq" id="WP_125478072.1">
    <property type="nucleotide sequence ID" value="NZ_RSFW01000002.1"/>
</dbReference>
<feature type="transmembrane region" description="Helical" evidence="1">
    <location>
        <begin position="463"/>
        <end position="494"/>
    </location>
</feature>
<feature type="transmembrane region" description="Helical" evidence="1">
    <location>
        <begin position="555"/>
        <end position="574"/>
    </location>
</feature>
<keyword evidence="1" id="KW-1133">Transmembrane helix</keyword>
<dbReference type="EMBL" id="RSFW01000002">
    <property type="protein sequence ID" value="RSD29201.1"/>
    <property type="molecule type" value="Genomic_DNA"/>
</dbReference>
<evidence type="ECO:0000256" key="1">
    <source>
        <dbReference type="SAM" id="Phobius"/>
    </source>
</evidence>
<organism evidence="2 3">
    <name type="scientific">Mesobacillus subterraneus</name>
    <dbReference type="NCBI Taxonomy" id="285983"/>
    <lineage>
        <taxon>Bacteria</taxon>
        <taxon>Bacillati</taxon>
        <taxon>Bacillota</taxon>
        <taxon>Bacilli</taxon>
        <taxon>Bacillales</taxon>
        <taxon>Bacillaceae</taxon>
        <taxon>Mesobacillus</taxon>
    </lineage>
</organism>
<dbReference type="SUPFAM" id="SSF51395">
    <property type="entry name" value="FMN-linked oxidoreductases"/>
    <property type="match status" value="1"/>
</dbReference>
<evidence type="ECO:0000313" key="2">
    <source>
        <dbReference type="EMBL" id="RSD29201.1"/>
    </source>
</evidence>
<feature type="transmembrane region" description="Helical" evidence="1">
    <location>
        <begin position="311"/>
        <end position="340"/>
    </location>
</feature>
<protein>
    <submittedName>
        <fullName evidence="2">Dihydroorotate dehydrogenase</fullName>
    </submittedName>
</protein>
<comment type="caution">
    <text evidence="2">The sequence shown here is derived from an EMBL/GenBank/DDBJ whole genome shotgun (WGS) entry which is preliminary data.</text>
</comment>
<feature type="transmembrane region" description="Helical" evidence="1">
    <location>
        <begin position="425"/>
        <end position="442"/>
    </location>
</feature>
<dbReference type="Gene3D" id="3.20.20.70">
    <property type="entry name" value="Aldolase class I"/>
    <property type="match status" value="1"/>
</dbReference>
<dbReference type="InterPro" id="IPR013785">
    <property type="entry name" value="Aldolase_TIM"/>
</dbReference>
<keyword evidence="1" id="KW-0472">Membrane</keyword>